<evidence type="ECO:0000313" key="2">
    <source>
        <dbReference type="EMBL" id="ONK75545.1"/>
    </source>
</evidence>
<evidence type="ECO:0000313" key="3">
    <source>
        <dbReference type="Proteomes" id="UP000243459"/>
    </source>
</evidence>
<feature type="compositionally biased region" description="Basic and acidic residues" evidence="1">
    <location>
        <begin position="69"/>
        <end position="85"/>
    </location>
</feature>
<name>A0A5P1FB14_ASPOF</name>
<dbReference type="Proteomes" id="UP000243459">
    <property type="component" value="Chromosome 3"/>
</dbReference>
<sequence>MGRERRERRWKRADLARVDGAGGLGLGCDGLGGPRVSCGASRQAENGERWRNKQMNGRGGRRSGLARRWVREAGRPRQGRDERAGKQVAGGGQGERRRRLQWAGGGCGRGAMRARRRGVSARRLRRRLFGRSDGDGRKKKKRKMVFFSFAVEDGGCTVKRKVTPNNIDIAKVSPNYHLYSPDEVEAVISRL</sequence>
<proteinExistence type="predicted"/>
<evidence type="ECO:0000256" key="1">
    <source>
        <dbReference type="SAM" id="MobiDB-lite"/>
    </source>
</evidence>
<protein>
    <submittedName>
        <fullName evidence="2">Uncharacterized protein</fullName>
    </submittedName>
</protein>
<accession>A0A5P1FB14</accession>
<reference evidence="3" key="1">
    <citation type="journal article" date="2017" name="Nat. Commun.">
        <title>The asparagus genome sheds light on the origin and evolution of a young Y chromosome.</title>
        <authorList>
            <person name="Harkess A."/>
            <person name="Zhou J."/>
            <person name="Xu C."/>
            <person name="Bowers J.E."/>
            <person name="Van der Hulst R."/>
            <person name="Ayyampalayam S."/>
            <person name="Mercati F."/>
            <person name="Riccardi P."/>
            <person name="McKain M.R."/>
            <person name="Kakrana A."/>
            <person name="Tang H."/>
            <person name="Ray J."/>
            <person name="Groenendijk J."/>
            <person name="Arikit S."/>
            <person name="Mathioni S.M."/>
            <person name="Nakano M."/>
            <person name="Shan H."/>
            <person name="Telgmann-Rauber A."/>
            <person name="Kanno A."/>
            <person name="Yue Z."/>
            <person name="Chen H."/>
            <person name="Li W."/>
            <person name="Chen Y."/>
            <person name="Xu X."/>
            <person name="Zhang Y."/>
            <person name="Luo S."/>
            <person name="Chen H."/>
            <person name="Gao J."/>
            <person name="Mao Z."/>
            <person name="Pires J.C."/>
            <person name="Luo M."/>
            <person name="Kudrna D."/>
            <person name="Wing R.A."/>
            <person name="Meyers B.C."/>
            <person name="Yi K."/>
            <person name="Kong H."/>
            <person name="Lavrijsen P."/>
            <person name="Sunseri F."/>
            <person name="Falavigna A."/>
            <person name="Ye Y."/>
            <person name="Leebens-Mack J.H."/>
            <person name="Chen G."/>
        </authorList>
    </citation>
    <scope>NUCLEOTIDE SEQUENCE [LARGE SCALE GENOMIC DNA]</scope>
    <source>
        <strain evidence="3">cv. DH0086</strain>
    </source>
</reference>
<organism evidence="2 3">
    <name type="scientific">Asparagus officinalis</name>
    <name type="common">Garden asparagus</name>
    <dbReference type="NCBI Taxonomy" id="4686"/>
    <lineage>
        <taxon>Eukaryota</taxon>
        <taxon>Viridiplantae</taxon>
        <taxon>Streptophyta</taxon>
        <taxon>Embryophyta</taxon>
        <taxon>Tracheophyta</taxon>
        <taxon>Spermatophyta</taxon>
        <taxon>Magnoliopsida</taxon>
        <taxon>Liliopsida</taxon>
        <taxon>Asparagales</taxon>
        <taxon>Asparagaceae</taxon>
        <taxon>Asparagoideae</taxon>
        <taxon>Asparagus</taxon>
    </lineage>
</organism>
<keyword evidence="3" id="KW-1185">Reference proteome</keyword>
<gene>
    <name evidence="2" type="ORF">A4U43_C03F18020</name>
</gene>
<dbReference type="EMBL" id="CM007383">
    <property type="protein sequence ID" value="ONK75545.1"/>
    <property type="molecule type" value="Genomic_DNA"/>
</dbReference>
<feature type="region of interest" description="Disordered" evidence="1">
    <location>
        <begin position="52"/>
        <end position="120"/>
    </location>
</feature>
<dbReference type="Gramene" id="ONK75545">
    <property type="protein sequence ID" value="ONK75545"/>
    <property type="gene ID" value="A4U43_C03F18020"/>
</dbReference>
<dbReference type="AlphaFoldDB" id="A0A5P1FB14"/>